<dbReference type="EMBL" id="JBHTJZ010000024">
    <property type="protein sequence ID" value="MFD0960709.1"/>
    <property type="molecule type" value="Genomic_DNA"/>
</dbReference>
<organism evidence="2 3">
    <name type="scientific">Paenibacillus chungangensis</name>
    <dbReference type="NCBI Taxonomy" id="696535"/>
    <lineage>
        <taxon>Bacteria</taxon>
        <taxon>Bacillati</taxon>
        <taxon>Bacillota</taxon>
        <taxon>Bacilli</taxon>
        <taxon>Bacillales</taxon>
        <taxon>Paenibacillaceae</taxon>
        <taxon>Paenibacillus</taxon>
    </lineage>
</organism>
<evidence type="ECO:0000313" key="2">
    <source>
        <dbReference type="EMBL" id="MFD0960709.1"/>
    </source>
</evidence>
<comment type="caution">
    <text evidence="2">The sequence shown here is derived from an EMBL/GenBank/DDBJ whole genome shotgun (WGS) entry which is preliminary data.</text>
</comment>
<keyword evidence="3" id="KW-1185">Reference proteome</keyword>
<protein>
    <submittedName>
        <fullName evidence="2">Uncharacterized protein</fullName>
    </submittedName>
</protein>
<reference evidence="3" key="1">
    <citation type="journal article" date="2019" name="Int. J. Syst. Evol. Microbiol.">
        <title>The Global Catalogue of Microorganisms (GCM) 10K type strain sequencing project: providing services to taxonomists for standard genome sequencing and annotation.</title>
        <authorList>
            <consortium name="The Broad Institute Genomics Platform"/>
            <consortium name="The Broad Institute Genome Sequencing Center for Infectious Disease"/>
            <person name="Wu L."/>
            <person name="Ma J."/>
        </authorList>
    </citation>
    <scope>NUCLEOTIDE SEQUENCE [LARGE SCALE GENOMIC DNA]</scope>
    <source>
        <strain evidence="3">CCUG 59129</strain>
    </source>
</reference>
<evidence type="ECO:0000256" key="1">
    <source>
        <dbReference type="SAM" id="Coils"/>
    </source>
</evidence>
<gene>
    <name evidence="2" type="ORF">ACFQ2I_15070</name>
</gene>
<dbReference type="RefSeq" id="WP_377565372.1">
    <property type="nucleotide sequence ID" value="NZ_JBHTJZ010000024.1"/>
</dbReference>
<name>A0ABW3HTI7_9BACL</name>
<proteinExistence type="predicted"/>
<keyword evidence="1" id="KW-0175">Coiled coil</keyword>
<sequence length="83" mass="9525">MSSHSAITYTPRLCDNETITNKLIYQIRQQQVSASHMDRLQARCRSELHELRQELNSLLNELRNQLASDEAEQASPQQKQSAA</sequence>
<evidence type="ECO:0000313" key="3">
    <source>
        <dbReference type="Proteomes" id="UP001596989"/>
    </source>
</evidence>
<feature type="coiled-coil region" evidence="1">
    <location>
        <begin position="41"/>
        <end position="72"/>
    </location>
</feature>
<accession>A0ABW3HTI7</accession>
<dbReference type="Proteomes" id="UP001596989">
    <property type="component" value="Unassembled WGS sequence"/>
</dbReference>